<proteinExistence type="predicted"/>
<dbReference type="GO" id="GO:0020037">
    <property type="term" value="F:heme binding"/>
    <property type="evidence" value="ECO:0007669"/>
    <property type="project" value="InterPro"/>
</dbReference>
<keyword evidence="3" id="KW-1185">Reference proteome</keyword>
<gene>
    <name evidence="2" type="ORF">GR167_10745</name>
</gene>
<dbReference type="RefSeq" id="WP_160973497.1">
    <property type="nucleotide sequence ID" value="NZ_WWEN01000004.1"/>
</dbReference>
<feature type="signal peptide" evidence="1">
    <location>
        <begin position="1"/>
        <end position="22"/>
    </location>
</feature>
<dbReference type="Gene3D" id="1.10.760.10">
    <property type="entry name" value="Cytochrome c-like domain"/>
    <property type="match status" value="1"/>
</dbReference>
<sequence>MHKKALFAVATITALCTGPVLAEDVKDPGRVTYEQYCSACHGDYGMGKGSVADVLTTEVPDLTTLSARNDGVFPMLQVIHVIDGRTGVRAHGGPMPIFGALFSDDQDFGPYGGPVYTRGKILSLAYYLESIQK</sequence>
<name>A0A6L8LJE9_9RHOB</name>
<evidence type="ECO:0000256" key="1">
    <source>
        <dbReference type="SAM" id="SignalP"/>
    </source>
</evidence>
<evidence type="ECO:0000313" key="2">
    <source>
        <dbReference type="EMBL" id="MYM55783.1"/>
    </source>
</evidence>
<dbReference type="Proteomes" id="UP000479043">
    <property type="component" value="Unassembled WGS sequence"/>
</dbReference>
<keyword evidence="1" id="KW-0732">Signal</keyword>
<dbReference type="SUPFAM" id="SSF46626">
    <property type="entry name" value="Cytochrome c"/>
    <property type="match status" value="1"/>
</dbReference>
<reference evidence="2 3" key="1">
    <citation type="submission" date="2020-01" db="EMBL/GenBank/DDBJ databases">
        <authorList>
            <person name="Chen S."/>
        </authorList>
    </citation>
    <scope>NUCLEOTIDE SEQUENCE [LARGE SCALE GENOMIC DNA]</scope>
    <source>
        <strain evidence="2 3">GS-10</strain>
    </source>
</reference>
<feature type="chain" id="PRO_5026926505" evidence="1">
    <location>
        <begin position="23"/>
        <end position="133"/>
    </location>
</feature>
<accession>A0A6L8LJE9</accession>
<evidence type="ECO:0000313" key="3">
    <source>
        <dbReference type="Proteomes" id="UP000479043"/>
    </source>
</evidence>
<dbReference type="GO" id="GO:0009055">
    <property type="term" value="F:electron transfer activity"/>
    <property type="evidence" value="ECO:0007669"/>
    <property type="project" value="InterPro"/>
</dbReference>
<organism evidence="2 3">
    <name type="scientific">Thalassovita mangrovi</name>
    <dbReference type="NCBI Taxonomy" id="2692236"/>
    <lineage>
        <taxon>Bacteria</taxon>
        <taxon>Pseudomonadati</taxon>
        <taxon>Pseudomonadota</taxon>
        <taxon>Alphaproteobacteria</taxon>
        <taxon>Rhodobacterales</taxon>
        <taxon>Roseobacteraceae</taxon>
        <taxon>Thalassovita</taxon>
    </lineage>
</organism>
<dbReference type="AlphaFoldDB" id="A0A6L8LJE9"/>
<protein>
    <submittedName>
        <fullName evidence="2">Cytochrome c</fullName>
    </submittedName>
</protein>
<comment type="caution">
    <text evidence="2">The sequence shown here is derived from an EMBL/GenBank/DDBJ whole genome shotgun (WGS) entry which is preliminary data.</text>
</comment>
<dbReference type="EMBL" id="WWEN01000004">
    <property type="protein sequence ID" value="MYM55783.1"/>
    <property type="molecule type" value="Genomic_DNA"/>
</dbReference>
<dbReference type="InterPro" id="IPR036909">
    <property type="entry name" value="Cyt_c-like_dom_sf"/>
</dbReference>